<sequence length="118" mass="13513">MLAICWFKQATNLQRSQDCQWKSAGSGLSYIESCWLNYIGSDIGYVDRIVTLVLSDGLCLRAKPSVQLVASKRQRIHESTMSAHCSRFRVKGSRADRCQPGRLRRHQPRAAAARWWCR</sequence>
<protein>
    <submittedName>
        <fullName evidence="1">Uncharacterized protein</fullName>
    </submittedName>
</protein>
<comment type="caution">
    <text evidence="1">The sequence shown here is derived from an EMBL/GenBank/DDBJ whole genome shotgun (WGS) entry which is preliminary data.</text>
</comment>
<accession>A0AAV4TKF6</accession>
<keyword evidence="2" id="KW-1185">Reference proteome</keyword>
<organism evidence="1 2">
    <name type="scientific">Caerostris extrusa</name>
    <name type="common">Bark spider</name>
    <name type="synonym">Caerostris bankana</name>
    <dbReference type="NCBI Taxonomy" id="172846"/>
    <lineage>
        <taxon>Eukaryota</taxon>
        <taxon>Metazoa</taxon>
        <taxon>Ecdysozoa</taxon>
        <taxon>Arthropoda</taxon>
        <taxon>Chelicerata</taxon>
        <taxon>Arachnida</taxon>
        <taxon>Araneae</taxon>
        <taxon>Araneomorphae</taxon>
        <taxon>Entelegynae</taxon>
        <taxon>Araneoidea</taxon>
        <taxon>Araneidae</taxon>
        <taxon>Caerostris</taxon>
    </lineage>
</organism>
<dbReference type="Proteomes" id="UP001054945">
    <property type="component" value="Unassembled WGS sequence"/>
</dbReference>
<name>A0AAV4TKF6_CAEEX</name>
<reference evidence="1 2" key="1">
    <citation type="submission" date="2021-06" db="EMBL/GenBank/DDBJ databases">
        <title>Caerostris extrusa draft genome.</title>
        <authorList>
            <person name="Kono N."/>
            <person name="Arakawa K."/>
        </authorList>
    </citation>
    <scope>NUCLEOTIDE SEQUENCE [LARGE SCALE GENOMIC DNA]</scope>
</reference>
<feature type="non-terminal residue" evidence="1">
    <location>
        <position position="118"/>
    </location>
</feature>
<evidence type="ECO:0000313" key="2">
    <source>
        <dbReference type="Proteomes" id="UP001054945"/>
    </source>
</evidence>
<evidence type="ECO:0000313" key="1">
    <source>
        <dbReference type="EMBL" id="GIY45684.1"/>
    </source>
</evidence>
<dbReference type="AlphaFoldDB" id="A0AAV4TKF6"/>
<gene>
    <name evidence="1" type="ORF">CEXT_80501</name>
</gene>
<dbReference type="EMBL" id="BPLR01011304">
    <property type="protein sequence ID" value="GIY45684.1"/>
    <property type="molecule type" value="Genomic_DNA"/>
</dbReference>
<proteinExistence type="predicted"/>